<reference evidence="2" key="1">
    <citation type="submission" date="2021-12" db="EMBL/GenBank/DDBJ databases">
        <authorList>
            <person name="King R."/>
        </authorList>
    </citation>
    <scope>NUCLEOTIDE SEQUENCE</scope>
</reference>
<name>A0A9P0AT23_BRAAE</name>
<dbReference type="EMBL" id="OV121132">
    <property type="protein sequence ID" value="CAH0546802.1"/>
    <property type="molecule type" value="Genomic_DNA"/>
</dbReference>
<dbReference type="AlphaFoldDB" id="A0A9P0AT23"/>
<dbReference type="Proteomes" id="UP001154078">
    <property type="component" value="Chromosome 1"/>
</dbReference>
<evidence type="ECO:0000256" key="1">
    <source>
        <dbReference type="SAM" id="MobiDB-lite"/>
    </source>
</evidence>
<organism evidence="2 3">
    <name type="scientific">Brassicogethes aeneus</name>
    <name type="common">Rape pollen beetle</name>
    <name type="synonym">Meligethes aeneus</name>
    <dbReference type="NCBI Taxonomy" id="1431903"/>
    <lineage>
        <taxon>Eukaryota</taxon>
        <taxon>Metazoa</taxon>
        <taxon>Ecdysozoa</taxon>
        <taxon>Arthropoda</taxon>
        <taxon>Hexapoda</taxon>
        <taxon>Insecta</taxon>
        <taxon>Pterygota</taxon>
        <taxon>Neoptera</taxon>
        <taxon>Endopterygota</taxon>
        <taxon>Coleoptera</taxon>
        <taxon>Polyphaga</taxon>
        <taxon>Cucujiformia</taxon>
        <taxon>Nitidulidae</taxon>
        <taxon>Meligethinae</taxon>
        <taxon>Brassicogethes</taxon>
    </lineage>
</organism>
<keyword evidence="3" id="KW-1185">Reference proteome</keyword>
<dbReference type="OrthoDB" id="7996123at2759"/>
<gene>
    <name evidence="2" type="ORF">MELIAE_LOCUS894</name>
</gene>
<protein>
    <submittedName>
        <fullName evidence="2">Uncharacterized protein</fullName>
    </submittedName>
</protein>
<feature type="region of interest" description="Disordered" evidence="1">
    <location>
        <begin position="1"/>
        <end position="30"/>
    </location>
</feature>
<evidence type="ECO:0000313" key="2">
    <source>
        <dbReference type="EMBL" id="CAH0546802.1"/>
    </source>
</evidence>
<accession>A0A9P0AT23</accession>
<proteinExistence type="predicted"/>
<evidence type="ECO:0000313" key="3">
    <source>
        <dbReference type="Proteomes" id="UP001154078"/>
    </source>
</evidence>
<sequence>MQAKTMFINVFTKPASRGNPKRGGNRTKTNREIPKLMTVVPRPRSNGLCEGHLKARVYENKPRTLDELKDAIRVEVAQVERAMLENASSTASTISATTCLVIFHT</sequence>